<evidence type="ECO:0000256" key="3">
    <source>
        <dbReference type="ARBA" id="ARBA00037226"/>
    </source>
</evidence>
<evidence type="ECO:0000256" key="2">
    <source>
        <dbReference type="ARBA" id="ARBA00023128"/>
    </source>
</evidence>
<dbReference type="RefSeq" id="XP_018737540.1">
    <property type="nucleotide sequence ID" value="XM_018879643.1"/>
</dbReference>
<dbReference type="FunFam" id="3.90.280.10:FF:000004">
    <property type="entry name" value="Mitochondrial large ribosomal subunit YmL35"/>
    <property type="match status" value="1"/>
</dbReference>
<keyword evidence="8" id="KW-1185">Reference proteome</keyword>
<dbReference type="Pfam" id="PF01161">
    <property type="entry name" value="PBP"/>
    <property type="match status" value="1"/>
</dbReference>
<keyword evidence="2" id="KW-0496">Mitochondrion</keyword>
<gene>
    <name evidence="7" type="primary">MRPL35</name>
    <name evidence="7" type="ORF">AWJ20_2683</name>
</gene>
<comment type="function">
    <text evidence="3">Component of the mitochondrial ribosome (mitoribosome), a dedicated translation machinery responsible for the synthesis of mitochondrial genome-encoded proteins, including at least some of the essential transmembrane subunits of the mitochondrial respiratory chain. The mitoribosomes are attached to the mitochondrial inner membrane and translation products are cotranslationally integrated into the membrane.</text>
</comment>
<reference evidence="7 8" key="1">
    <citation type="submission" date="2016-02" db="EMBL/GenBank/DDBJ databases">
        <title>Complete genome sequence and transcriptome regulation of the pentose utilising yeast Sugiyamaella lignohabitans.</title>
        <authorList>
            <person name="Bellasio M."/>
            <person name="Peymann A."/>
            <person name="Valli M."/>
            <person name="Sipitzky M."/>
            <person name="Graf A."/>
            <person name="Sauer M."/>
            <person name="Marx H."/>
            <person name="Mattanovich D."/>
        </authorList>
    </citation>
    <scope>NUCLEOTIDE SEQUENCE [LARGE SCALE GENOMIC DNA]</scope>
    <source>
        <strain evidence="7 8">CBS 10342</strain>
    </source>
</reference>
<comment type="similarity">
    <text evidence="4">Belongs to the phosphatidylethanolamine-binding protein family. Mitochondrion-specific ribosomal protein mL38 subfamily.</text>
</comment>
<feature type="region of interest" description="Disordered" evidence="6">
    <location>
        <begin position="18"/>
        <end position="40"/>
    </location>
</feature>
<evidence type="ECO:0000313" key="8">
    <source>
        <dbReference type="Proteomes" id="UP000189580"/>
    </source>
</evidence>
<dbReference type="InterPro" id="IPR036610">
    <property type="entry name" value="PEBP-like_sf"/>
</dbReference>
<keyword evidence="7" id="KW-0687">Ribonucleoprotein</keyword>
<dbReference type="Gene3D" id="3.90.280.10">
    <property type="entry name" value="PEBP-like"/>
    <property type="match status" value="1"/>
</dbReference>
<dbReference type="PANTHER" id="PTHR11362">
    <property type="entry name" value="PHOSPHATIDYLETHANOLAMINE-BINDING PROTEIN"/>
    <property type="match status" value="1"/>
</dbReference>
<dbReference type="OrthoDB" id="2153661at2759"/>
<evidence type="ECO:0000256" key="4">
    <source>
        <dbReference type="ARBA" id="ARBA00038016"/>
    </source>
</evidence>
<dbReference type="Proteomes" id="UP000189580">
    <property type="component" value="Chromosome b"/>
</dbReference>
<dbReference type="Gene3D" id="1.20.58.1180">
    <property type="match status" value="1"/>
</dbReference>
<dbReference type="InterPro" id="IPR035810">
    <property type="entry name" value="PEBP_euk"/>
</dbReference>
<protein>
    <recommendedName>
        <fullName evidence="5">Large ribosomal subunit protein mL38</fullName>
    </recommendedName>
</protein>
<dbReference type="GO" id="GO:0033617">
    <property type="term" value="P:mitochondrial respiratory chain complex IV assembly"/>
    <property type="evidence" value="ECO:0007669"/>
    <property type="project" value="EnsemblFungi"/>
</dbReference>
<dbReference type="InterPro" id="IPR008914">
    <property type="entry name" value="PEBP"/>
</dbReference>
<organism evidence="7 8">
    <name type="scientific">Sugiyamaella lignohabitans</name>
    <dbReference type="NCBI Taxonomy" id="796027"/>
    <lineage>
        <taxon>Eukaryota</taxon>
        <taxon>Fungi</taxon>
        <taxon>Dikarya</taxon>
        <taxon>Ascomycota</taxon>
        <taxon>Saccharomycotina</taxon>
        <taxon>Dipodascomycetes</taxon>
        <taxon>Dipodascales</taxon>
        <taxon>Trichomonascaceae</taxon>
        <taxon>Sugiyamaella</taxon>
    </lineage>
</organism>
<evidence type="ECO:0000256" key="1">
    <source>
        <dbReference type="ARBA" id="ARBA00004173"/>
    </source>
</evidence>
<evidence type="ECO:0000256" key="5">
    <source>
        <dbReference type="ARBA" id="ARBA00039444"/>
    </source>
</evidence>
<evidence type="ECO:0000313" key="7">
    <source>
        <dbReference type="EMBL" id="ANB15063.1"/>
    </source>
</evidence>
<dbReference type="AlphaFoldDB" id="A0A167FBA7"/>
<dbReference type="GO" id="GO:0005762">
    <property type="term" value="C:mitochondrial large ribosomal subunit"/>
    <property type="evidence" value="ECO:0007669"/>
    <property type="project" value="EnsemblFungi"/>
</dbReference>
<name>A0A167FBA7_9ASCO</name>
<comment type="subcellular location">
    <subcellularLocation>
        <location evidence="1">Mitochondrion</location>
    </subcellularLocation>
</comment>
<proteinExistence type="inferred from homology"/>
<dbReference type="EMBL" id="CP014503">
    <property type="protein sequence ID" value="ANB15063.1"/>
    <property type="molecule type" value="Genomic_DNA"/>
</dbReference>
<dbReference type="CDD" id="cd00866">
    <property type="entry name" value="PEBP_euk"/>
    <property type="match status" value="1"/>
</dbReference>
<accession>A0A167FBA7</accession>
<dbReference type="GO" id="GO:0003735">
    <property type="term" value="F:structural constituent of ribosome"/>
    <property type="evidence" value="ECO:0007669"/>
    <property type="project" value="EnsemblFungi"/>
</dbReference>
<dbReference type="KEGG" id="slb:AWJ20_2683"/>
<keyword evidence="7" id="KW-0689">Ribosomal protein</keyword>
<sequence>MSIRRAFSKSIRAYSTEAATAGSTSTSSSAASTSTEAVSSLKIRNPRMRRAVLQGDWIDGPPSLRTKHARLAYNSPIGLKEVFPLAYDIILKEKARHYAKAEEIKQELESSDASKIDAETRASLVAKYNKHLVRAELNDPEVQYNYRIKQLDLTQPVYRHLAERDWKSYDMLITLQRLEQLHVIPDTLPTIDPRADVKLQFPTVINKWVTPGEVLRNAVCTRTPIVKIQEFQQIPDNSLYTVLIVDPDTPDIANDGYTTTLHWAVTNIPLSNTSPVVDLAKSDELIPFLPPHPDKNGPTHRYCLWAFRQADPSTSVNATSTPLGSPTVATRRIEIAANDVSLARENFGIRAFVSAHNLDPVGAHVWRCTYDQSTESVREKFGLGPGIVFDKVRR</sequence>
<dbReference type="PANTHER" id="PTHR11362:SF82">
    <property type="entry name" value="PHOSPHATIDYLETHANOLAMINE-BINDING PROTEIN 4"/>
    <property type="match status" value="1"/>
</dbReference>
<dbReference type="SUPFAM" id="SSF49777">
    <property type="entry name" value="PEBP-like"/>
    <property type="match status" value="1"/>
</dbReference>
<evidence type="ECO:0000256" key="6">
    <source>
        <dbReference type="SAM" id="MobiDB-lite"/>
    </source>
</evidence>
<dbReference type="GeneID" id="30034621"/>